<dbReference type="InterPro" id="IPR001878">
    <property type="entry name" value="Znf_CCHC"/>
</dbReference>
<evidence type="ECO:0000313" key="4">
    <source>
        <dbReference type="Proteomes" id="UP000813463"/>
    </source>
</evidence>
<dbReference type="RefSeq" id="XP_021851518.1">
    <property type="nucleotide sequence ID" value="XM_021995826.1"/>
</dbReference>
<keyword evidence="1" id="KW-0862">Zinc</keyword>
<proteinExistence type="predicted"/>
<feature type="domain" description="CCHC-type" evidence="3">
    <location>
        <begin position="79"/>
        <end position="94"/>
    </location>
</feature>
<feature type="region of interest" description="Disordered" evidence="2">
    <location>
        <begin position="25"/>
        <end position="67"/>
    </location>
</feature>
<dbReference type="InterPro" id="IPR036875">
    <property type="entry name" value="Znf_CCHC_sf"/>
</dbReference>
<reference evidence="4" key="1">
    <citation type="journal article" date="2021" name="Nat. Commun.">
        <title>Genomic analyses provide insights into spinach domestication and the genetic basis of agronomic traits.</title>
        <authorList>
            <person name="Cai X."/>
            <person name="Sun X."/>
            <person name="Xu C."/>
            <person name="Sun H."/>
            <person name="Wang X."/>
            <person name="Ge C."/>
            <person name="Zhang Z."/>
            <person name="Wang Q."/>
            <person name="Fei Z."/>
            <person name="Jiao C."/>
            <person name="Wang Q."/>
        </authorList>
    </citation>
    <scope>NUCLEOTIDE SEQUENCE [LARGE SCALE GENOMIC DNA]</scope>
    <source>
        <strain evidence="4">cv. Varoflay</strain>
    </source>
</reference>
<dbReference type="SUPFAM" id="SSF57756">
    <property type="entry name" value="Retrovirus zinc finger-like domains"/>
    <property type="match status" value="1"/>
</dbReference>
<evidence type="ECO:0000313" key="5">
    <source>
        <dbReference type="RefSeq" id="XP_021851518.1"/>
    </source>
</evidence>
<dbReference type="Proteomes" id="UP000813463">
    <property type="component" value="Chromosome 6"/>
</dbReference>
<dbReference type="GO" id="GO:0008270">
    <property type="term" value="F:zinc ion binding"/>
    <property type="evidence" value="ECO:0007669"/>
    <property type="project" value="UniProtKB-KW"/>
</dbReference>
<keyword evidence="4" id="KW-1185">Reference proteome</keyword>
<protein>
    <submittedName>
        <fullName evidence="5">Cold shock protein 2-like</fullName>
    </submittedName>
</protein>
<accession>A0A9R0ILF8</accession>
<organism evidence="4 5">
    <name type="scientific">Spinacia oleracea</name>
    <name type="common">Spinach</name>
    <dbReference type="NCBI Taxonomy" id="3562"/>
    <lineage>
        <taxon>Eukaryota</taxon>
        <taxon>Viridiplantae</taxon>
        <taxon>Streptophyta</taxon>
        <taxon>Embryophyta</taxon>
        <taxon>Tracheophyta</taxon>
        <taxon>Spermatophyta</taxon>
        <taxon>Magnoliopsida</taxon>
        <taxon>eudicotyledons</taxon>
        <taxon>Gunneridae</taxon>
        <taxon>Pentapetalae</taxon>
        <taxon>Caryophyllales</taxon>
        <taxon>Chenopodiaceae</taxon>
        <taxon>Chenopodioideae</taxon>
        <taxon>Anserineae</taxon>
        <taxon>Spinacia</taxon>
    </lineage>
</organism>
<keyword evidence="1" id="KW-0863">Zinc-finger</keyword>
<sequence>MDLRRSKGGFQLEVAEDGRNRATDCYAAPADGGRGKGFSGSRGTGGRIGRGHRGGGGGGRRGGYYGGGRGGGGRGRVDCFNCVEEGHFARDCPN</sequence>
<dbReference type="Gene3D" id="4.10.60.10">
    <property type="entry name" value="Zinc finger, CCHC-type"/>
    <property type="match status" value="1"/>
</dbReference>
<gene>
    <name evidence="5" type="primary">LOC110791065</name>
</gene>
<dbReference type="GO" id="GO:0003676">
    <property type="term" value="F:nucleic acid binding"/>
    <property type="evidence" value="ECO:0007669"/>
    <property type="project" value="InterPro"/>
</dbReference>
<keyword evidence="1" id="KW-0479">Metal-binding</keyword>
<evidence type="ECO:0000259" key="3">
    <source>
        <dbReference type="PROSITE" id="PS50158"/>
    </source>
</evidence>
<name>A0A9R0ILF8_SPIOL</name>
<dbReference type="KEGG" id="soe:110791065"/>
<evidence type="ECO:0000256" key="1">
    <source>
        <dbReference type="PROSITE-ProRule" id="PRU00047"/>
    </source>
</evidence>
<dbReference type="PROSITE" id="PS50158">
    <property type="entry name" value="ZF_CCHC"/>
    <property type="match status" value="1"/>
</dbReference>
<dbReference type="AlphaFoldDB" id="A0A9R0ILF8"/>
<dbReference type="GeneID" id="110791065"/>
<evidence type="ECO:0000256" key="2">
    <source>
        <dbReference type="SAM" id="MobiDB-lite"/>
    </source>
</evidence>
<feature type="compositionally biased region" description="Gly residues" evidence="2">
    <location>
        <begin position="35"/>
        <end position="67"/>
    </location>
</feature>
<dbReference type="Pfam" id="PF00098">
    <property type="entry name" value="zf-CCHC"/>
    <property type="match status" value="1"/>
</dbReference>
<reference evidence="5" key="2">
    <citation type="submission" date="2025-08" db="UniProtKB">
        <authorList>
            <consortium name="RefSeq"/>
        </authorList>
    </citation>
    <scope>IDENTIFICATION</scope>
    <source>
        <tissue evidence="5">Leaf</tissue>
    </source>
</reference>
<dbReference type="SMART" id="SM00343">
    <property type="entry name" value="ZnF_C2HC"/>
    <property type="match status" value="1"/>
</dbReference>